<accession>A0A8C3VSW2</accession>
<evidence type="ECO:0000313" key="2">
    <source>
        <dbReference type="Ensembl" id="ENSCWAP00000001339.1"/>
    </source>
</evidence>
<dbReference type="GeneTree" id="ENSGT00940000164846"/>
<feature type="compositionally biased region" description="Basic residues" evidence="1">
    <location>
        <begin position="96"/>
        <end position="107"/>
    </location>
</feature>
<reference evidence="2" key="1">
    <citation type="submission" date="2025-08" db="UniProtKB">
        <authorList>
            <consortium name="Ensembl"/>
        </authorList>
    </citation>
    <scope>IDENTIFICATION</scope>
</reference>
<dbReference type="AlphaFoldDB" id="A0A8C3VSW2"/>
<sequence>IFQKPVLQVFYQFIRLTQIARSLVLKRSLNCVQQVEGKNPGTLLSFIFSMVWRSEQSEVYQMVNASQKTTRYRILVFWPGRVVGKKEGRKEGRRERERKRKKETKKQRKEERGREREGGRKKGRKKSK</sequence>
<evidence type="ECO:0000256" key="1">
    <source>
        <dbReference type="SAM" id="MobiDB-lite"/>
    </source>
</evidence>
<feature type="region of interest" description="Disordered" evidence="1">
    <location>
        <begin position="85"/>
        <end position="128"/>
    </location>
</feature>
<feature type="compositionally biased region" description="Basic and acidic residues" evidence="1">
    <location>
        <begin position="85"/>
        <end position="95"/>
    </location>
</feature>
<reference evidence="2" key="2">
    <citation type="submission" date="2025-09" db="UniProtKB">
        <authorList>
            <consortium name="Ensembl"/>
        </authorList>
    </citation>
    <scope>IDENTIFICATION</scope>
</reference>
<feature type="compositionally biased region" description="Basic and acidic residues" evidence="1">
    <location>
        <begin position="108"/>
        <end position="120"/>
    </location>
</feature>
<protein>
    <submittedName>
        <fullName evidence="2">Uncharacterized protein</fullName>
    </submittedName>
</protein>
<dbReference type="Proteomes" id="UP000694540">
    <property type="component" value="Unplaced"/>
</dbReference>
<keyword evidence="3" id="KW-1185">Reference proteome</keyword>
<dbReference type="Ensembl" id="ENSCWAT00000001483.1">
    <property type="protein sequence ID" value="ENSCWAP00000001339.1"/>
    <property type="gene ID" value="ENSCWAG00000001127.1"/>
</dbReference>
<proteinExistence type="predicted"/>
<evidence type="ECO:0000313" key="3">
    <source>
        <dbReference type="Proteomes" id="UP000694540"/>
    </source>
</evidence>
<name>A0A8C3VSW2_9CETA</name>
<organism evidence="2 3">
    <name type="scientific">Catagonus wagneri</name>
    <name type="common">Chacoan peccary</name>
    <dbReference type="NCBI Taxonomy" id="51154"/>
    <lineage>
        <taxon>Eukaryota</taxon>
        <taxon>Metazoa</taxon>
        <taxon>Chordata</taxon>
        <taxon>Craniata</taxon>
        <taxon>Vertebrata</taxon>
        <taxon>Euteleostomi</taxon>
        <taxon>Mammalia</taxon>
        <taxon>Eutheria</taxon>
        <taxon>Laurasiatheria</taxon>
        <taxon>Artiodactyla</taxon>
        <taxon>Suina</taxon>
        <taxon>Tayassuidae</taxon>
        <taxon>Catagonus</taxon>
    </lineage>
</organism>